<evidence type="ECO:0000256" key="6">
    <source>
        <dbReference type="ARBA" id="ARBA00055040"/>
    </source>
</evidence>
<gene>
    <name evidence="10" type="primary">hydA</name>
    <name evidence="10" type="ORF">D3272_04450</name>
</gene>
<comment type="similarity">
    <text evidence="2">Belongs to the metallo-dependent hydrolases superfamily. Hydantoinase/dihydropyrimidinase family.</text>
</comment>
<evidence type="ECO:0000313" key="11">
    <source>
        <dbReference type="Proteomes" id="UP000289411"/>
    </source>
</evidence>
<dbReference type="Proteomes" id="UP000289411">
    <property type="component" value="Unassembled WGS sequence"/>
</dbReference>
<accession>A0A4Q2RFN7</accession>
<reference evidence="10 11" key="1">
    <citation type="submission" date="2018-09" db="EMBL/GenBank/DDBJ databases">
        <authorList>
            <person name="Grouzdev D.S."/>
            <person name="Krutkina M.S."/>
        </authorList>
    </citation>
    <scope>NUCLEOTIDE SEQUENCE [LARGE SCALE GENOMIC DNA]</scope>
    <source>
        <strain evidence="10 11">RmlP001</strain>
    </source>
</reference>
<evidence type="ECO:0000256" key="3">
    <source>
        <dbReference type="ARBA" id="ARBA00022553"/>
    </source>
</evidence>
<dbReference type="PANTHER" id="PTHR11647">
    <property type="entry name" value="HYDRANTOINASE/DIHYDROPYRIMIDINASE FAMILY MEMBER"/>
    <property type="match status" value="1"/>
</dbReference>
<dbReference type="Gene3D" id="3.20.20.140">
    <property type="entry name" value="Metal-dependent hydrolases"/>
    <property type="match status" value="1"/>
</dbReference>
<comment type="function">
    <text evidence="6">Catalyzes the stereospecific hydrolysis of the cyclic amide bond of D-hydantoin derivatives.</text>
</comment>
<dbReference type="NCBIfam" id="TIGR02033">
    <property type="entry name" value="D-hydantoinase"/>
    <property type="match status" value="1"/>
</dbReference>
<dbReference type="Pfam" id="PF01979">
    <property type="entry name" value="Amidohydro_1"/>
    <property type="match status" value="1"/>
</dbReference>
<dbReference type="Gene3D" id="2.30.40.10">
    <property type="entry name" value="Urease, subunit C, domain 1"/>
    <property type="match status" value="1"/>
</dbReference>
<dbReference type="CDD" id="cd01314">
    <property type="entry name" value="D-HYD"/>
    <property type="match status" value="1"/>
</dbReference>
<evidence type="ECO:0000256" key="4">
    <source>
        <dbReference type="ARBA" id="ARBA00022723"/>
    </source>
</evidence>
<proteinExistence type="inferred from homology"/>
<dbReference type="GO" id="GO:0016810">
    <property type="term" value="F:hydrolase activity, acting on carbon-nitrogen (but not peptide) bonds"/>
    <property type="evidence" value="ECO:0007669"/>
    <property type="project" value="InterPro"/>
</dbReference>
<protein>
    <recommendedName>
        <fullName evidence="7">D-hydantoinase</fullName>
    </recommendedName>
</protein>
<dbReference type="InterPro" id="IPR032466">
    <property type="entry name" value="Metal_Hydrolase"/>
</dbReference>
<sequence>MSGGRPFDLAVRGGRAVLPDGEAVVDIGVRDGLIAAIGRDLGPASRDLDARDRLVLPGGVDTHCHMDQPPWDGMATADDLASGTLSALCGGTTTVVPFAMQLRGASLAAAAADYHAKAAAKAHIDYNFHLILGDPTPEALDRDLPRLVAEGCTSIKIYMTYEGLKLDDGELLRVLDAARALGVLAMVHAENDACVRWLTEKLVGAGLTAMRHHAVSRPALGDREAAFRAIALSEIVEVPILVAHVSAAGVVEEIRRAQARGVPILAETCPQYLYLSSADLDRPGLEGAKCVCTPPPRTAVDQAAVLEGLRDGTLSIFSSDHSPWLFIDKLRHGGGFHTVPNGLPGIETRLALLFSDAVRGGHLSLADFVERTSTAPARIFGLAPRKGLLAVGSDADIVLWDPERAVTITNALLHHANDHTPYEGRAVRGWPVTTIAAGEVLWHEGRVTSRPGRGRFVPAGLPVRPADRPQSWLR</sequence>
<comment type="PTM">
    <text evidence="8">Carbamylation allows a single lysine to coordinate two divalent metal cations.</text>
</comment>
<feature type="domain" description="Amidohydrolase-related" evidence="9">
    <location>
        <begin position="54"/>
        <end position="440"/>
    </location>
</feature>
<evidence type="ECO:0000313" key="10">
    <source>
        <dbReference type="EMBL" id="RYB06592.1"/>
    </source>
</evidence>
<dbReference type="GO" id="GO:0046872">
    <property type="term" value="F:metal ion binding"/>
    <property type="evidence" value="ECO:0007669"/>
    <property type="project" value="UniProtKB-KW"/>
</dbReference>
<dbReference type="OrthoDB" id="9775759at2"/>
<organism evidence="10 11">
    <name type="scientific">Lichenibacterium ramalinae</name>
    <dbReference type="NCBI Taxonomy" id="2316527"/>
    <lineage>
        <taxon>Bacteria</taxon>
        <taxon>Pseudomonadati</taxon>
        <taxon>Pseudomonadota</taxon>
        <taxon>Alphaproteobacteria</taxon>
        <taxon>Hyphomicrobiales</taxon>
        <taxon>Lichenihabitantaceae</taxon>
        <taxon>Lichenibacterium</taxon>
    </lineage>
</organism>
<dbReference type="InterPro" id="IPR011778">
    <property type="entry name" value="Hydantoinase/dihydroPyrase"/>
</dbReference>
<dbReference type="FunFam" id="3.20.20.140:FF:000217">
    <property type="entry name" value="Dihydropyrimidinase-related protein 1"/>
    <property type="match status" value="1"/>
</dbReference>
<dbReference type="InterPro" id="IPR006680">
    <property type="entry name" value="Amidohydro-rel"/>
</dbReference>
<evidence type="ECO:0000256" key="2">
    <source>
        <dbReference type="ARBA" id="ARBA00008829"/>
    </source>
</evidence>
<evidence type="ECO:0000256" key="8">
    <source>
        <dbReference type="PIRSR" id="PIRSR611778-50"/>
    </source>
</evidence>
<dbReference type="AlphaFoldDB" id="A0A4Q2RFN7"/>
<dbReference type="InterPro" id="IPR050378">
    <property type="entry name" value="Metallo-dep_Hydrolases_sf"/>
</dbReference>
<dbReference type="SUPFAM" id="SSF51338">
    <property type="entry name" value="Composite domain of metallo-dependent hydrolases"/>
    <property type="match status" value="2"/>
</dbReference>
<dbReference type="GO" id="GO:0005737">
    <property type="term" value="C:cytoplasm"/>
    <property type="evidence" value="ECO:0007669"/>
    <property type="project" value="InterPro"/>
</dbReference>
<keyword evidence="5 10" id="KW-0378">Hydrolase</keyword>
<comment type="cofactor">
    <cofactor evidence="1">
        <name>Zn(2+)</name>
        <dbReference type="ChEBI" id="CHEBI:29105"/>
    </cofactor>
</comment>
<dbReference type="InterPro" id="IPR011059">
    <property type="entry name" value="Metal-dep_hydrolase_composite"/>
</dbReference>
<keyword evidence="3" id="KW-0597">Phosphoprotein</keyword>
<evidence type="ECO:0000256" key="1">
    <source>
        <dbReference type="ARBA" id="ARBA00001947"/>
    </source>
</evidence>
<evidence type="ECO:0000256" key="5">
    <source>
        <dbReference type="ARBA" id="ARBA00022801"/>
    </source>
</evidence>
<keyword evidence="11" id="KW-1185">Reference proteome</keyword>
<feature type="modified residue" description="N6-carboxylysine" evidence="8">
    <location>
        <position position="156"/>
    </location>
</feature>
<reference evidence="10 11" key="2">
    <citation type="submission" date="2019-02" db="EMBL/GenBank/DDBJ databases">
        <title>'Lichenibacterium ramalinii' gen. nov. sp. nov., 'Lichenibacterium minor' gen. nov. sp. nov.</title>
        <authorList>
            <person name="Pankratov T."/>
        </authorList>
    </citation>
    <scope>NUCLEOTIDE SEQUENCE [LARGE SCALE GENOMIC DNA]</scope>
    <source>
        <strain evidence="10 11">RmlP001</strain>
    </source>
</reference>
<comment type="caution">
    <text evidence="10">The sequence shown here is derived from an EMBL/GenBank/DDBJ whole genome shotgun (WGS) entry which is preliminary data.</text>
</comment>
<evidence type="ECO:0000259" key="9">
    <source>
        <dbReference type="Pfam" id="PF01979"/>
    </source>
</evidence>
<dbReference type="SUPFAM" id="SSF51556">
    <property type="entry name" value="Metallo-dependent hydrolases"/>
    <property type="match status" value="1"/>
</dbReference>
<name>A0A4Q2RFN7_9HYPH</name>
<evidence type="ECO:0000256" key="7">
    <source>
        <dbReference type="ARBA" id="ARBA00068457"/>
    </source>
</evidence>
<dbReference type="RefSeq" id="WP_129217949.1">
    <property type="nucleotide sequence ID" value="NZ_QYBC01000003.1"/>
</dbReference>
<dbReference type="EMBL" id="QYBC01000003">
    <property type="protein sequence ID" value="RYB06592.1"/>
    <property type="molecule type" value="Genomic_DNA"/>
</dbReference>
<dbReference type="PANTHER" id="PTHR11647:SF1">
    <property type="entry name" value="COLLAPSIN RESPONSE MEDIATOR PROTEIN"/>
    <property type="match status" value="1"/>
</dbReference>
<keyword evidence="4" id="KW-0479">Metal-binding</keyword>